<feature type="compositionally biased region" description="Polar residues" evidence="2">
    <location>
        <begin position="702"/>
        <end position="712"/>
    </location>
</feature>
<feature type="compositionally biased region" description="Low complexity" evidence="2">
    <location>
        <begin position="1274"/>
        <end position="1284"/>
    </location>
</feature>
<feature type="compositionally biased region" description="Basic and acidic residues" evidence="2">
    <location>
        <begin position="298"/>
        <end position="307"/>
    </location>
</feature>
<evidence type="ECO:0000256" key="1">
    <source>
        <dbReference type="SAM" id="Coils"/>
    </source>
</evidence>
<name>A0A812KWP9_9DINO</name>
<feature type="region of interest" description="Disordered" evidence="2">
    <location>
        <begin position="360"/>
        <end position="783"/>
    </location>
</feature>
<evidence type="ECO:0000313" key="3">
    <source>
        <dbReference type="EMBL" id="CAE7231423.1"/>
    </source>
</evidence>
<keyword evidence="1" id="KW-0175">Coiled coil</keyword>
<proteinExistence type="predicted"/>
<keyword evidence="4" id="KW-1185">Reference proteome</keyword>
<feature type="compositionally biased region" description="Low complexity" evidence="2">
    <location>
        <begin position="1496"/>
        <end position="1508"/>
    </location>
</feature>
<feature type="compositionally biased region" description="Basic and acidic residues" evidence="2">
    <location>
        <begin position="1770"/>
        <end position="1790"/>
    </location>
</feature>
<organism evidence="3 4">
    <name type="scientific">Symbiodinium natans</name>
    <dbReference type="NCBI Taxonomy" id="878477"/>
    <lineage>
        <taxon>Eukaryota</taxon>
        <taxon>Sar</taxon>
        <taxon>Alveolata</taxon>
        <taxon>Dinophyceae</taxon>
        <taxon>Suessiales</taxon>
        <taxon>Symbiodiniaceae</taxon>
        <taxon>Symbiodinium</taxon>
    </lineage>
</organism>
<feature type="compositionally biased region" description="Basic and acidic residues" evidence="2">
    <location>
        <begin position="915"/>
        <end position="931"/>
    </location>
</feature>
<feature type="compositionally biased region" description="Low complexity" evidence="2">
    <location>
        <begin position="1001"/>
        <end position="1012"/>
    </location>
</feature>
<reference evidence="3" key="1">
    <citation type="submission" date="2021-02" db="EMBL/GenBank/DDBJ databases">
        <authorList>
            <person name="Dougan E. K."/>
            <person name="Rhodes N."/>
            <person name="Thang M."/>
            <person name="Chan C."/>
        </authorList>
    </citation>
    <scope>NUCLEOTIDE SEQUENCE</scope>
</reference>
<feature type="compositionally biased region" description="Low complexity" evidence="2">
    <location>
        <begin position="1144"/>
        <end position="1155"/>
    </location>
</feature>
<dbReference type="EMBL" id="CAJNDS010000743">
    <property type="protein sequence ID" value="CAE7231423.1"/>
    <property type="molecule type" value="Genomic_DNA"/>
</dbReference>
<feature type="compositionally biased region" description="Low complexity" evidence="2">
    <location>
        <begin position="1203"/>
        <end position="1213"/>
    </location>
</feature>
<protein>
    <submittedName>
        <fullName evidence="3">Uncharacterized protein</fullName>
    </submittedName>
</protein>
<feature type="compositionally biased region" description="Basic and acidic residues" evidence="2">
    <location>
        <begin position="555"/>
        <end position="570"/>
    </location>
</feature>
<feature type="compositionally biased region" description="Basic and acidic residues" evidence="2">
    <location>
        <begin position="1411"/>
        <end position="1423"/>
    </location>
</feature>
<feature type="compositionally biased region" description="Polar residues" evidence="2">
    <location>
        <begin position="1248"/>
        <end position="1264"/>
    </location>
</feature>
<feature type="compositionally biased region" description="Polar residues" evidence="2">
    <location>
        <begin position="1348"/>
        <end position="1357"/>
    </location>
</feature>
<evidence type="ECO:0000313" key="4">
    <source>
        <dbReference type="Proteomes" id="UP000604046"/>
    </source>
</evidence>
<feature type="region of interest" description="Disordered" evidence="2">
    <location>
        <begin position="1770"/>
        <end position="1900"/>
    </location>
</feature>
<feature type="compositionally biased region" description="Acidic residues" evidence="2">
    <location>
        <begin position="417"/>
        <end position="468"/>
    </location>
</feature>
<feature type="compositionally biased region" description="Polar residues" evidence="2">
    <location>
        <begin position="518"/>
        <end position="536"/>
    </location>
</feature>
<feature type="compositionally biased region" description="Basic and acidic residues" evidence="2">
    <location>
        <begin position="688"/>
        <end position="701"/>
    </location>
</feature>
<feature type="compositionally biased region" description="Basic and acidic residues" evidence="2">
    <location>
        <begin position="1172"/>
        <end position="1181"/>
    </location>
</feature>
<sequence length="2139" mass="230478">MPLTADVEAKAQQQVSKGLRKVLEHLSTYVDEVFTASQATTGPASSPVQAQALQQQLDAVIVQEQELHEQLASDGQKIRKTTRLLNQLRSMYYQDLEALRSRLRSLLSRYLEYFTPEDLQMAQDMLNVRFFSPDSALDEDTEQAVKRKAESMQQTFNMEKDGLLQQLAALSREEAAIRQRLAQEQNKVRLLRGRLTDSQQEDFAEEEATDTPAMAADDGRSHMAFIKISALEDALEKQVLWLERRTDLQQLQALVRQCLEKAGAAKSSLQGQAATELQEASLERQRADAAENSARLEAAQRQEAENEHHVLTEELVQLRSELQTLRAESEPKGSKDDGTDATVHRQLSSELDQAKKLLRQQSESLQQKSQALRRMVKKVEMLQALGKGGGSKGQADPTGSPRGKEDKEGKESKGGVEDGEEADEDGIDGVEDGDILEDGADGADGVGDDVEDWLNDGVDGAEAEDVEDGVLASDGSGKREEEGEHDEDNLESQQRQDPAGDAGKESRGEDVMDENDEVQANASDVSQNGGERSQTPKAEAVEPGSACQDGFDGPGPREGEAGQGDARQDTRQGSQGDASQGEAHQNDTHQGQEQAHQNDARQDDARRDDAVRDDAGRDDAHQDDARRDDAGRDDAQQDDAHPDQDDARPDDARHDHARAKDTHQDGGDAHPHDAPDGEASDVASRHFASKEDSQESKEPKTFESTGVQTDLSLSAEVAMPGTESRDVRPDCADPLETALDPESLEGPLEGGPAELDEASQEGEKMHSTGAPRSLDSRPERSQVDTICPSCGVTFQLGAAEGNTANTANMDTSQGLALEGGTDVVPQAGEVGTNAEANHFAIAACAEERGANSVPPTDDAHREADANIAEQPADMDAEEPSDGTQVDGQGGRNTEAEAQVADDLEAKVPSQAVAEVHQEDGILGSEEDHAHPYNDQGAAEGTQEEVQALGAEGTAPTAERQVSEEREVDGLAVEGRVPHSTLPGQAASRSQHAALATEKPDGSGSFSAGEAASNVQALGEEGTAPTAHRQVSEEREVDGLAAEEKVPHSRVGEQASEEASRSQHAALAAERPDGSGPSSGGAAANKVQALGEEGTAPTALRQVSEEREGNGLAAEGRASHSTATEQGSEASQSQHAALASERPDGSGSSSAGAAASKVQAPGEEEREVDGLAAEEKVPHSRVGEQASEASRSQHAALAAERPDGSGPSSGGAAANKVQALGEEGTAPTALRQVSEEREGNGLAAEGRASHSTATEQGSEASQSQHAALAAERPDGSGSSSRGAAANKVQALGEEGTAPTAQRQVSEEREVNGLAAEGRVLHSTEQASEALAARRPDGSGSSSAREAASKDSTSTAQRQASEEHEVDSLAAQERVPHSAKQAAAAEPVDVSPSSSARLKNGEVSPKVNVASQTEKKDENERHEEATQTLNLGMEAGTQTQEIQQPEATLGTLGTIFQPPGSPGSEALQAEDARALQAQEMEGFKETMDLVHERIRRFSQSSQSSQQQSSSTAPASEAEAQGVTQPLESTVAQQSGVVGTANGTANVAGVHETGVASGDVGRPRSMSVFMKVPSSLQQRVPSKKQRRRRRRIRASMRFLNKAPEDANPVGGHTAITADLAELGSLASSDSEESLEVADCSQQSTLSSTSWQELPSQILTWLKENLMQSGESEAHGGMSWEPTPLVAWPELSEDQRLRLVSDFEHFLEAGLCRPKPSKYELSQKLRERLHHSEPPDGRRRRDAGAPLYEFPLNVEPVQISAQLRRAMASEWLQRKERGLPSPRRREERSPRENLEPGFSPARRRSSDRGRSGRSGNRSQSVLRVGQEHTASRSPEHPERVPMAEFVPDFEGMGSRSPHRSREPRPSRPLAAQGPRGSLGSLAPVGKPLDLQRASVARRERRRPTAERLTELAYALAAVVANTRRRQQSWAWMQLTGREADVDRHASSSPSPEGRNGRRRGRPAPERGPGPPNFQERHFERLERLERLEHLRWEERQGKGLERMGATTATTGFRRPAPPPRARGLHAPQFTARVARLAETRTDRWQARSFENYVGCVAWNYHDRPLGELQAPALKRDFGAHMRDDQAHEARVAAWQRLLLPKENFRLSDLNDSHQKTLAGRPNLPPLPLHGRNEEFEQKGNTFR</sequence>
<evidence type="ECO:0000256" key="2">
    <source>
        <dbReference type="SAM" id="MobiDB-lite"/>
    </source>
</evidence>
<feature type="region of interest" description="Disordered" evidence="2">
    <location>
        <begin position="1449"/>
        <end position="1523"/>
    </location>
</feature>
<feature type="coiled-coil region" evidence="1">
    <location>
        <begin position="160"/>
        <end position="201"/>
    </location>
</feature>
<feature type="region of interest" description="Disordered" evidence="2">
    <location>
        <begin position="849"/>
        <end position="1431"/>
    </location>
</feature>
<gene>
    <name evidence="3" type="ORF">SNAT2548_LOCUS9485</name>
</gene>
<feature type="compositionally biased region" description="Low complexity" evidence="2">
    <location>
        <begin position="1073"/>
        <end position="1083"/>
    </location>
</feature>
<feature type="compositionally biased region" description="Basic and acidic residues" evidence="2">
    <location>
        <begin position="1821"/>
        <end position="1837"/>
    </location>
</feature>
<feature type="region of interest" description="Disordered" evidence="2">
    <location>
        <begin position="2108"/>
        <end position="2139"/>
    </location>
</feature>
<accession>A0A812KWP9</accession>
<feature type="compositionally biased region" description="Polar residues" evidence="2">
    <location>
        <begin position="1118"/>
        <end position="1134"/>
    </location>
</feature>
<dbReference type="Proteomes" id="UP000604046">
    <property type="component" value="Unassembled WGS sequence"/>
</dbReference>
<feature type="region of interest" description="Disordered" evidence="2">
    <location>
        <begin position="1934"/>
        <end position="1972"/>
    </location>
</feature>
<feature type="compositionally biased region" description="Basic and acidic residues" evidence="2">
    <location>
        <begin position="596"/>
        <end position="675"/>
    </location>
</feature>
<feature type="compositionally biased region" description="Basic and acidic residues" evidence="2">
    <location>
        <begin position="402"/>
        <end position="416"/>
    </location>
</feature>
<feature type="region of interest" description="Disordered" evidence="2">
    <location>
        <begin position="276"/>
        <end position="307"/>
    </location>
</feature>
<dbReference type="OrthoDB" id="436367at2759"/>
<feature type="compositionally biased region" description="Polar residues" evidence="2">
    <location>
        <begin position="360"/>
        <end position="370"/>
    </location>
</feature>
<comment type="caution">
    <text evidence="3">The sequence shown here is derived from an EMBL/GenBank/DDBJ whole genome shotgun (WGS) entry which is preliminary data.</text>
</comment>
<feature type="compositionally biased region" description="Basic and acidic residues" evidence="2">
    <location>
        <begin position="1029"/>
        <end position="1050"/>
    </location>
</feature>
<feature type="compositionally biased region" description="Basic and acidic residues" evidence="2">
    <location>
        <begin position="1479"/>
        <end position="1490"/>
    </location>
</feature>